<keyword evidence="4" id="KW-0472">Membrane</keyword>
<comment type="subcellular location">
    <subcellularLocation>
        <location evidence="1">Endomembrane system</location>
        <topology evidence="1">Multi-pass membrane protein</topology>
    </subcellularLocation>
</comment>
<dbReference type="Proteomes" id="UP000608513">
    <property type="component" value="Unassembled WGS sequence"/>
</dbReference>
<reference evidence="6" key="1">
    <citation type="submission" date="2020-08" db="EMBL/GenBank/DDBJ databases">
        <title>Ramlibacter sp. USB13 16S ribosomal RNA gene genome sequencing and assembly.</title>
        <authorList>
            <person name="Kang M."/>
        </authorList>
    </citation>
    <scope>NUCLEOTIDE SEQUENCE</scope>
    <source>
        <strain evidence="6">USB13</strain>
    </source>
</reference>
<comment type="caution">
    <text evidence="6">The sequence shown here is derived from an EMBL/GenBank/DDBJ whole genome shotgun (WGS) entry which is preliminary data.</text>
</comment>
<dbReference type="AlphaFoldDB" id="A0A923MP57"/>
<gene>
    <name evidence="6" type="ORF">H8N03_06760</name>
</gene>
<dbReference type="InterPro" id="IPR010652">
    <property type="entry name" value="DUF1232"/>
</dbReference>
<dbReference type="EMBL" id="JACORT010000002">
    <property type="protein sequence ID" value="MBC5782640.1"/>
    <property type="molecule type" value="Genomic_DNA"/>
</dbReference>
<keyword evidence="7" id="KW-1185">Reference proteome</keyword>
<dbReference type="InterPro" id="IPR016983">
    <property type="entry name" value="UCP031804"/>
</dbReference>
<protein>
    <submittedName>
        <fullName evidence="6">DUF1232 domain-containing protein</fullName>
    </submittedName>
</protein>
<feature type="domain" description="DUF1232" evidence="5">
    <location>
        <begin position="46"/>
        <end position="81"/>
    </location>
</feature>
<dbReference type="GO" id="GO:0012505">
    <property type="term" value="C:endomembrane system"/>
    <property type="evidence" value="ECO:0007669"/>
    <property type="project" value="UniProtKB-SubCell"/>
</dbReference>
<keyword evidence="2" id="KW-0812">Transmembrane</keyword>
<dbReference type="Pfam" id="PF06803">
    <property type="entry name" value="DUF1232"/>
    <property type="match status" value="1"/>
</dbReference>
<dbReference type="PIRSF" id="PIRSF031804">
    <property type="entry name" value="UCP031804"/>
    <property type="match status" value="1"/>
</dbReference>
<sequence>MSAAEFDDSSFWEKVKNFAKSAGREVIEKALWLYYAAQQPETPMWAKTVIYSALVYFVVPIDAIPDAIPVAGFTDDLGALAGAVATCAAYIDAKVKGLAAAKMRDWFGD</sequence>
<evidence type="ECO:0000313" key="6">
    <source>
        <dbReference type="EMBL" id="MBC5782640.1"/>
    </source>
</evidence>
<evidence type="ECO:0000313" key="7">
    <source>
        <dbReference type="Proteomes" id="UP000608513"/>
    </source>
</evidence>
<accession>A0A923MP57</accession>
<evidence type="ECO:0000259" key="5">
    <source>
        <dbReference type="Pfam" id="PF06803"/>
    </source>
</evidence>
<evidence type="ECO:0000256" key="3">
    <source>
        <dbReference type="ARBA" id="ARBA00022989"/>
    </source>
</evidence>
<evidence type="ECO:0000256" key="1">
    <source>
        <dbReference type="ARBA" id="ARBA00004127"/>
    </source>
</evidence>
<evidence type="ECO:0000256" key="2">
    <source>
        <dbReference type="ARBA" id="ARBA00022692"/>
    </source>
</evidence>
<proteinExistence type="predicted"/>
<organism evidence="6 7">
    <name type="scientific">Ramlibacter cellulosilyticus</name>
    <dbReference type="NCBI Taxonomy" id="2764187"/>
    <lineage>
        <taxon>Bacteria</taxon>
        <taxon>Pseudomonadati</taxon>
        <taxon>Pseudomonadota</taxon>
        <taxon>Betaproteobacteria</taxon>
        <taxon>Burkholderiales</taxon>
        <taxon>Comamonadaceae</taxon>
        <taxon>Ramlibacter</taxon>
    </lineage>
</organism>
<name>A0A923MP57_9BURK</name>
<evidence type="ECO:0000256" key="4">
    <source>
        <dbReference type="ARBA" id="ARBA00023136"/>
    </source>
</evidence>
<keyword evidence="3" id="KW-1133">Transmembrane helix</keyword>